<accession>A0A6A8AC90</accession>
<keyword evidence="2" id="KW-1185">Reference proteome</keyword>
<dbReference type="PANTHER" id="PTHR37946">
    <property type="entry name" value="SLL1969 PROTEIN"/>
    <property type="match status" value="1"/>
</dbReference>
<comment type="caution">
    <text evidence="1">The sequence shown here is derived from an EMBL/GenBank/DDBJ whole genome shotgun (WGS) entry which is preliminary data.</text>
</comment>
<reference evidence="1 2" key="1">
    <citation type="submission" date="2019-11" db="EMBL/GenBank/DDBJ databases">
        <title>Genome analysis of Rhizobacterium cereale a novel genus and species isolated from maize roots in North Spain.</title>
        <authorList>
            <person name="Menendez E."/>
            <person name="Flores-Felix J.D."/>
            <person name="Ramirez-Bahena M.-H."/>
            <person name="Igual J.M."/>
            <person name="Garcia-Fraile P."/>
            <person name="Peix A."/>
            <person name="Velazquez E."/>
        </authorList>
    </citation>
    <scope>NUCLEOTIDE SEQUENCE [LARGE SCALE GENOMIC DNA]</scope>
    <source>
        <strain evidence="1 2">RZME27</strain>
    </source>
</reference>
<name>A0A6A8AC90_9HYPH</name>
<dbReference type="PANTHER" id="PTHR37946:SF1">
    <property type="entry name" value="SLL1969 PROTEIN"/>
    <property type="match status" value="1"/>
</dbReference>
<dbReference type="RefSeq" id="WP_153355005.1">
    <property type="nucleotide sequence ID" value="NZ_JAYKOO010000007.1"/>
</dbReference>
<dbReference type="EMBL" id="WIXI01000045">
    <property type="protein sequence ID" value="MQY47527.1"/>
    <property type="molecule type" value="Genomic_DNA"/>
</dbReference>
<dbReference type="InterPro" id="IPR029058">
    <property type="entry name" value="AB_hydrolase_fold"/>
</dbReference>
<organism evidence="1 2">
    <name type="scientific">Endobacterium cereale</name>
    <dbReference type="NCBI Taxonomy" id="2663029"/>
    <lineage>
        <taxon>Bacteria</taxon>
        <taxon>Pseudomonadati</taxon>
        <taxon>Pseudomonadota</taxon>
        <taxon>Alphaproteobacteria</taxon>
        <taxon>Hyphomicrobiales</taxon>
        <taxon>Rhizobiaceae</taxon>
        <taxon>Endobacterium</taxon>
    </lineage>
</organism>
<protein>
    <recommendedName>
        <fullName evidence="3">Alpha/beta hydrolase</fullName>
    </recommendedName>
</protein>
<proteinExistence type="predicted"/>
<dbReference type="AlphaFoldDB" id="A0A6A8AC90"/>
<dbReference type="Proteomes" id="UP000435138">
    <property type="component" value="Unassembled WGS sequence"/>
</dbReference>
<evidence type="ECO:0000313" key="1">
    <source>
        <dbReference type="EMBL" id="MQY47527.1"/>
    </source>
</evidence>
<evidence type="ECO:0000313" key="2">
    <source>
        <dbReference type="Proteomes" id="UP000435138"/>
    </source>
</evidence>
<gene>
    <name evidence="1" type="ORF">GAO09_15945</name>
</gene>
<sequence>MVPHSMGGLITRSFLHRHRPKTLGRVVMLGTPNHGSEVADFLARNAAYRWFYGPAGQELITGRVPLPEIGDICDYELGIIAGTRTIDPVSSMIMRRPNDGKVSVESTRMAGMKEQLILPVSHTFMPQNPVVQAAVIRFLQTGSFHQIDEPSPISAADAPDGG</sequence>
<dbReference type="Gene3D" id="3.40.50.1820">
    <property type="entry name" value="alpha/beta hydrolase"/>
    <property type="match status" value="1"/>
</dbReference>
<dbReference type="SUPFAM" id="SSF53474">
    <property type="entry name" value="alpha/beta-Hydrolases"/>
    <property type="match status" value="1"/>
</dbReference>
<evidence type="ECO:0008006" key="3">
    <source>
        <dbReference type="Google" id="ProtNLM"/>
    </source>
</evidence>